<dbReference type="SFLD" id="SFLDG01135">
    <property type="entry name" value="C1.5.6:_HAD__Beta-PGM__Phospha"/>
    <property type="match status" value="1"/>
</dbReference>
<accession>A0ABN8DNB3</accession>
<dbReference type="Gene3D" id="1.10.150.240">
    <property type="entry name" value="Putative phosphatase, domain 2"/>
    <property type="match status" value="1"/>
</dbReference>
<reference evidence="5" key="1">
    <citation type="submission" date="2021-12" db="EMBL/GenBank/DDBJ databases">
        <authorList>
            <person name="Rodrigo-Torres L."/>
            <person name="Arahal R. D."/>
            <person name="Lucena T."/>
        </authorList>
    </citation>
    <scope>NUCLEOTIDE SEQUENCE</scope>
    <source>
        <strain evidence="5">CECT 8226</strain>
    </source>
</reference>
<comment type="caution">
    <text evidence="5">The sequence shown here is derived from an EMBL/GenBank/DDBJ whole genome shotgun (WGS) entry which is preliminary data.</text>
</comment>
<dbReference type="InterPro" id="IPR023214">
    <property type="entry name" value="HAD_sf"/>
</dbReference>
<dbReference type="EC" id="3.1.3.-" evidence="5"/>
<gene>
    <name evidence="5" type="primary">yieH_1</name>
    <name evidence="5" type="ORF">VHP8226_02477</name>
</gene>
<dbReference type="SFLD" id="SFLDS00003">
    <property type="entry name" value="Haloacid_Dehalogenase"/>
    <property type="match status" value="1"/>
</dbReference>
<evidence type="ECO:0000313" key="6">
    <source>
        <dbReference type="Proteomes" id="UP000838160"/>
    </source>
</evidence>
<protein>
    <submittedName>
        <fullName evidence="5">6-phosphogluconate phosphatase</fullName>
        <ecNumber evidence="5">3.1.3.-</ecNumber>
    </submittedName>
</protein>
<dbReference type="InterPro" id="IPR036412">
    <property type="entry name" value="HAD-like_sf"/>
</dbReference>
<dbReference type="InterPro" id="IPR023198">
    <property type="entry name" value="PGP-like_dom2"/>
</dbReference>
<organism evidence="5 6">
    <name type="scientific">Vibrio hippocampi</name>
    <dbReference type="NCBI Taxonomy" id="654686"/>
    <lineage>
        <taxon>Bacteria</taxon>
        <taxon>Pseudomonadati</taxon>
        <taxon>Pseudomonadota</taxon>
        <taxon>Gammaproteobacteria</taxon>
        <taxon>Vibrionales</taxon>
        <taxon>Vibrionaceae</taxon>
        <taxon>Vibrio</taxon>
    </lineage>
</organism>
<evidence type="ECO:0000256" key="3">
    <source>
        <dbReference type="ARBA" id="ARBA00022723"/>
    </source>
</evidence>
<dbReference type="GO" id="GO:0016787">
    <property type="term" value="F:hydrolase activity"/>
    <property type="evidence" value="ECO:0007669"/>
    <property type="project" value="UniProtKB-KW"/>
</dbReference>
<dbReference type="PANTHER" id="PTHR46193:SF10">
    <property type="entry name" value="6-PHOSPHOGLUCONATE PHOSPHATASE"/>
    <property type="match status" value="1"/>
</dbReference>
<dbReference type="Pfam" id="PF00702">
    <property type="entry name" value="Hydrolase"/>
    <property type="match status" value="1"/>
</dbReference>
<dbReference type="RefSeq" id="WP_237485295.1">
    <property type="nucleotide sequence ID" value="NZ_CAKLCM010000002.1"/>
</dbReference>
<keyword evidence="3" id="KW-0479">Metal-binding</keyword>
<dbReference type="InterPro" id="IPR006439">
    <property type="entry name" value="HAD-SF_hydro_IA"/>
</dbReference>
<dbReference type="SFLD" id="SFLDG01129">
    <property type="entry name" value="C1.5:_HAD__Beta-PGM__Phosphata"/>
    <property type="match status" value="1"/>
</dbReference>
<keyword evidence="4" id="KW-0460">Magnesium</keyword>
<evidence type="ECO:0000256" key="4">
    <source>
        <dbReference type="ARBA" id="ARBA00022842"/>
    </source>
</evidence>
<dbReference type="EMBL" id="CAKLCM010000002">
    <property type="protein sequence ID" value="CAH0527134.1"/>
    <property type="molecule type" value="Genomic_DNA"/>
</dbReference>
<evidence type="ECO:0000256" key="1">
    <source>
        <dbReference type="ARBA" id="ARBA00001946"/>
    </source>
</evidence>
<keyword evidence="5" id="KW-0378">Hydrolase</keyword>
<sequence>MTATNPIQCVIFDCDGTLIDSERLCLQALVQTLAEVGTKIDYEALKRDYQGIKIHIVLGSLVEDKNVIAGDGMEQLIARYRVISNELFTRYLTTMDGVEVLLESLIAKGIKICIASNAPHEKMQVTLPLTNLDRYFEGTVFSAFDAQAWKPDPKMLEYVMDKMQVKAEQCLFIDDSIVGVQAGVSAGIKTLYFAHDEDPDNPCTIDSPNLVRIEHLGELENHLSL</sequence>
<dbReference type="Proteomes" id="UP000838160">
    <property type="component" value="Unassembled WGS sequence"/>
</dbReference>
<dbReference type="Gene3D" id="3.40.50.1000">
    <property type="entry name" value="HAD superfamily/HAD-like"/>
    <property type="match status" value="1"/>
</dbReference>
<name>A0ABN8DNB3_9VIBR</name>
<evidence type="ECO:0000313" key="5">
    <source>
        <dbReference type="EMBL" id="CAH0527134.1"/>
    </source>
</evidence>
<comment type="similarity">
    <text evidence="2">Belongs to the HAD-like hydrolase superfamily. CbbY/CbbZ/Gph/YieH family.</text>
</comment>
<proteinExistence type="inferred from homology"/>
<dbReference type="PANTHER" id="PTHR46193">
    <property type="entry name" value="6-PHOSPHOGLUCONATE PHOSPHATASE"/>
    <property type="match status" value="1"/>
</dbReference>
<dbReference type="NCBIfam" id="TIGR01509">
    <property type="entry name" value="HAD-SF-IA-v3"/>
    <property type="match status" value="1"/>
</dbReference>
<comment type="cofactor">
    <cofactor evidence="1">
        <name>Mg(2+)</name>
        <dbReference type="ChEBI" id="CHEBI:18420"/>
    </cofactor>
</comment>
<dbReference type="SUPFAM" id="SSF56784">
    <property type="entry name" value="HAD-like"/>
    <property type="match status" value="1"/>
</dbReference>
<dbReference type="InterPro" id="IPR051600">
    <property type="entry name" value="Beta-PGM-like"/>
</dbReference>
<keyword evidence="6" id="KW-1185">Reference proteome</keyword>
<evidence type="ECO:0000256" key="2">
    <source>
        <dbReference type="ARBA" id="ARBA00006171"/>
    </source>
</evidence>